<dbReference type="AlphaFoldDB" id="A0A9N9B256"/>
<sequence>MPVNDQLERNKNLPTNITQQTQRQLEKQPRILMVSANFQHYNINSVPKQETVQHYKERNNSEHLIHNSGISRTQPEIVTQGLPIPMERNQRSKIQIRRKLESANDQQKQLTKSELDQRMHPQNTKPPLLRVDETATKWPPDFIETKETFPPK</sequence>
<gene>
    <name evidence="2" type="ORF">AGERDE_LOCUS6641</name>
</gene>
<proteinExistence type="predicted"/>
<reference evidence="2" key="1">
    <citation type="submission" date="2021-06" db="EMBL/GenBank/DDBJ databases">
        <authorList>
            <person name="Kallberg Y."/>
            <person name="Tangrot J."/>
            <person name="Rosling A."/>
        </authorList>
    </citation>
    <scope>NUCLEOTIDE SEQUENCE</scope>
    <source>
        <strain evidence="2">MT106</strain>
    </source>
</reference>
<comment type="caution">
    <text evidence="2">The sequence shown here is derived from an EMBL/GenBank/DDBJ whole genome shotgun (WGS) entry which is preliminary data.</text>
</comment>
<feature type="compositionally biased region" description="Basic and acidic residues" evidence="1">
    <location>
        <begin position="1"/>
        <end position="11"/>
    </location>
</feature>
<protein>
    <submittedName>
        <fullName evidence="2">5203_t:CDS:1</fullName>
    </submittedName>
</protein>
<feature type="region of interest" description="Disordered" evidence="1">
    <location>
        <begin position="98"/>
        <end position="152"/>
    </location>
</feature>
<keyword evidence="3" id="KW-1185">Reference proteome</keyword>
<evidence type="ECO:0000256" key="1">
    <source>
        <dbReference type="SAM" id="MobiDB-lite"/>
    </source>
</evidence>
<accession>A0A9N9B256</accession>
<feature type="region of interest" description="Disordered" evidence="1">
    <location>
        <begin position="1"/>
        <end position="24"/>
    </location>
</feature>
<name>A0A9N9B256_9GLOM</name>
<evidence type="ECO:0000313" key="3">
    <source>
        <dbReference type="Proteomes" id="UP000789831"/>
    </source>
</evidence>
<dbReference type="Proteomes" id="UP000789831">
    <property type="component" value="Unassembled WGS sequence"/>
</dbReference>
<organism evidence="2 3">
    <name type="scientific">Ambispora gerdemannii</name>
    <dbReference type="NCBI Taxonomy" id="144530"/>
    <lineage>
        <taxon>Eukaryota</taxon>
        <taxon>Fungi</taxon>
        <taxon>Fungi incertae sedis</taxon>
        <taxon>Mucoromycota</taxon>
        <taxon>Glomeromycotina</taxon>
        <taxon>Glomeromycetes</taxon>
        <taxon>Archaeosporales</taxon>
        <taxon>Ambisporaceae</taxon>
        <taxon>Ambispora</taxon>
    </lineage>
</organism>
<dbReference type="EMBL" id="CAJVPL010001066">
    <property type="protein sequence ID" value="CAG8550493.1"/>
    <property type="molecule type" value="Genomic_DNA"/>
</dbReference>
<evidence type="ECO:0000313" key="2">
    <source>
        <dbReference type="EMBL" id="CAG8550493.1"/>
    </source>
</evidence>
<feature type="compositionally biased region" description="Basic and acidic residues" evidence="1">
    <location>
        <begin position="143"/>
        <end position="152"/>
    </location>
</feature>
<feature type="compositionally biased region" description="Polar residues" evidence="1">
    <location>
        <begin position="12"/>
        <end position="23"/>
    </location>
</feature>